<dbReference type="InterPro" id="IPR007862">
    <property type="entry name" value="Adenylate_kinase_lid-dom"/>
</dbReference>
<dbReference type="Pfam" id="PF05191">
    <property type="entry name" value="ADK_lid"/>
    <property type="match status" value="1"/>
</dbReference>
<organism evidence="9 10">
    <name type="scientific">Geobacter hydrogenophilus</name>
    <dbReference type="NCBI Taxonomy" id="40983"/>
    <lineage>
        <taxon>Bacteria</taxon>
        <taxon>Pseudomonadati</taxon>
        <taxon>Thermodesulfobacteriota</taxon>
        <taxon>Desulfuromonadia</taxon>
        <taxon>Geobacterales</taxon>
        <taxon>Geobacteraceae</taxon>
        <taxon>Geobacter</taxon>
    </lineage>
</organism>
<dbReference type="Gene3D" id="3.40.50.300">
    <property type="entry name" value="P-loop containing nucleotide triphosphate hydrolases"/>
    <property type="match status" value="1"/>
</dbReference>
<comment type="caution">
    <text evidence="9">The sequence shown here is derived from an EMBL/GenBank/DDBJ whole genome shotgun (WGS) entry which is preliminary data.</text>
</comment>
<dbReference type="PROSITE" id="PS00113">
    <property type="entry name" value="ADENYLATE_KINASE"/>
    <property type="match status" value="1"/>
</dbReference>
<comment type="caution">
    <text evidence="5">Lacks conserved residue(s) required for the propagation of feature annotation.</text>
</comment>
<gene>
    <name evidence="5 9" type="primary">adk</name>
    <name evidence="9" type="ORF">GHYDROH2_21690</name>
</gene>
<feature type="binding site" evidence="5">
    <location>
        <position position="178"/>
    </location>
    <ligand>
        <name>AMP</name>
        <dbReference type="ChEBI" id="CHEBI:456215"/>
    </ligand>
</feature>
<feature type="binding site" evidence="5">
    <location>
        <position position="160"/>
    </location>
    <ligand>
        <name>Zn(2+)</name>
        <dbReference type="ChEBI" id="CHEBI:29105"/>
        <note>structural</note>
    </ligand>
</feature>
<evidence type="ECO:0000256" key="1">
    <source>
        <dbReference type="ARBA" id="ARBA00022679"/>
    </source>
</evidence>
<feature type="binding site" evidence="5">
    <location>
        <position position="206"/>
    </location>
    <ligand>
        <name>ATP</name>
        <dbReference type="ChEBI" id="CHEBI:30616"/>
    </ligand>
</feature>
<evidence type="ECO:0000256" key="5">
    <source>
        <dbReference type="HAMAP-Rule" id="MF_00235"/>
    </source>
</evidence>
<feature type="domain" description="Adenylate kinase active site lid" evidence="8">
    <location>
        <begin position="134"/>
        <end position="169"/>
    </location>
</feature>
<comment type="subcellular location">
    <subcellularLocation>
        <location evidence="5 7">Cytoplasm</location>
    </subcellularLocation>
</comment>
<comment type="pathway">
    <text evidence="5">Purine metabolism; AMP biosynthesis via salvage pathway; AMP from ADP: step 1/1.</text>
</comment>
<keyword evidence="10" id="KW-1185">Reference proteome</keyword>
<comment type="domain">
    <text evidence="5">Consists of three domains, a large central CORE domain and two small peripheral domains, NMPbind and LID, which undergo movements during catalysis. The LID domain closes over the site of phosphoryl transfer upon ATP binding. Assembling and dissambling the active center during each catalytic cycle provides an effective means to prevent ATP hydrolysis. Some bacteria have evolved a zinc-coordinating structure that stabilizes the LID domain.</text>
</comment>
<feature type="binding site" evidence="5">
    <location>
        <position position="167"/>
    </location>
    <ligand>
        <name>AMP</name>
        <dbReference type="ChEBI" id="CHEBI:456215"/>
    </ligand>
</feature>
<comment type="similarity">
    <text evidence="5 6">Belongs to the adenylate kinase family.</text>
</comment>
<evidence type="ECO:0000256" key="3">
    <source>
        <dbReference type="ARBA" id="ARBA00022741"/>
    </source>
</evidence>
<evidence type="ECO:0000259" key="8">
    <source>
        <dbReference type="Pfam" id="PF05191"/>
    </source>
</evidence>
<keyword evidence="2 5" id="KW-0545">Nucleotide biosynthesis</keyword>
<dbReference type="InterPro" id="IPR000850">
    <property type="entry name" value="Adenylat/UMP-CMP_kin"/>
</dbReference>
<evidence type="ECO:0000313" key="9">
    <source>
        <dbReference type="EMBL" id="GLI38668.1"/>
    </source>
</evidence>
<reference evidence="9" key="1">
    <citation type="submission" date="2022-12" db="EMBL/GenBank/DDBJ databases">
        <title>Reference genome sequencing for broad-spectrum identification of bacterial and archaeal isolates by mass spectrometry.</title>
        <authorList>
            <person name="Sekiguchi Y."/>
            <person name="Tourlousse D.M."/>
        </authorList>
    </citation>
    <scope>NUCLEOTIDE SEQUENCE</scope>
    <source>
        <strain evidence="9">H2</strain>
    </source>
</reference>
<dbReference type="GO" id="GO:0008270">
    <property type="term" value="F:zinc ion binding"/>
    <property type="evidence" value="ECO:0007669"/>
    <property type="project" value="UniProtKB-UniRule"/>
</dbReference>
<feature type="binding site" evidence="5">
    <location>
        <begin position="64"/>
        <end position="66"/>
    </location>
    <ligand>
        <name>AMP</name>
        <dbReference type="ChEBI" id="CHEBI:456215"/>
    </ligand>
</feature>
<dbReference type="GO" id="GO:0004017">
    <property type="term" value="F:AMP kinase activity"/>
    <property type="evidence" value="ECO:0007669"/>
    <property type="project" value="UniProtKB-UniRule"/>
</dbReference>
<dbReference type="SUPFAM" id="SSF52540">
    <property type="entry name" value="P-loop containing nucleoside triphosphate hydrolases"/>
    <property type="match status" value="1"/>
</dbReference>
<feature type="binding site" evidence="5">
    <location>
        <position position="140"/>
    </location>
    <ligand>
        <name>Zn(2+)</name>
        <dbReference type="ChEBI" id="CHEBI:29105"/>
        <note>structural</note>
    </ligand>
</feature>
<evidence type="ECO:0000313" key="10">
    <source>
        <dbReference type="Proteomes" id="UP001144352"/>
    </source>
</evidence>
<keyword evidence="5" id="KW-0963">Cytoplasm</keyword>
<accession>A0A9W6LCB9</accession>
<proteinExistence type="inferred from homology"/>
<evidence type="ECO:0000256" key="2">
    <source>
        <dbReference type="ARBA" id="ARBA00022727"/>
    </source>
</evidence>
<dbReference type="NCBIfam" id="NF001380">
    <property type="entry name" value="PRK00279.1-2"/>
    <property type="match status" value="1"/>
</dbReference>
<dbReference type="InterPro" id="IPR033690">
    <property type="entry name" value="Adenylat_kinase_CS"/>
</dbReference>
<feature type="binding site" evidence="5">
    <location>
        <position position="99"/>
    </location>
    <ligand>
        <name>AMP</name>
        <dbReference type="ChEBI" id="CHEBI:456215"/>
    </ligand>
</feature>
<keyword evidence="1 5" id="KW-0808">Transferase</keyword>
<feature type="binding site" evidence="5">
    <location>
        <position position="134"/>
    </location>
    <ligand>
        <name>ATP</name>
        <dbReference type="ChEBI" id="CHEBI:30616"/>
    </ligand>
</feature>
<feature type="binding site" evidence="5">
    <location>
        <position position="157"/>
    </location>
    <ligand>
        <name>Zn(2+)</name>
        <dbReference type="ChEBI" id="CHEBI:29105"/>
        <note>structural</note>
    </ligand>
</feature>
<dbReference type="InterPro" id="IPR006259">
    <property type="entry name" value="Adenyl_kin_sub"/>
</dbReference>
<protein>
    <recommendedName>
        <fullName evidence="5 7">Adenylate kinase</fullName>
        <shortName evidence="5">AK</shortName>
        <ecNumber evidence="5 7">2.7.4.3</ecNumber>
    </recommendedName>
    <alternativeName>
        <fullName evidence="5">ATP-AMP transphosphorylase</fullName>
    </alternativeName>
    <alternativeName>
        <fullName evidence="5">ATP:AMP phosphotransferase</fullName>
    </alternativeName>
    <alternativeName>
        <fullName evidence="5">Adenylate monophosphate kinase</fullName>
    </alternativeName>
</protein>
<dbReference type="Proteomes" id="UP001144352">
    <property type="component" value="Unassembled WGS sequence"/>
</dbReference>
<feature type="binding site" evidence="5">
    <location>
        <position position="43"/>
    </location>
    <ligand>
        <name>AMP</name>
        <dbReference type="ChEBI" id="CHEBI:456215"/>
    </ligand>
</feature>
<keyword evidence="5 7" id="KW-0067">ATP-binding</keyword>
<keyword evidence="5" id="KW-0479">Metal-binding</keyword>
<dbReference type="NCBIfam" id="NF001381">
    <property type="entry name" value="PRK00279.1-3"/>
    <property type="match status" value="1"/>
</dbReference>
<comment type="subunit">
    <text evidence="5 7">Monomer.</text>
</comment>
<keyword evidence="3 5" id="KW-0547">Nucleotide-binding</keyword>
<feature type="region of interest" description="LID" evidence="5">
    <location>
        <begin position="133"/>
        <end position="170"/>
    </location>
</feature>
<comment type="catalytic activity">
    <reaction evidence="5 7">
        <text>AMP + ATP = 2 ADP</text>
        <dbReference type="Rhea" id="RHEA:12973"/>
        <dbReference type="ChEBI" id="CHEBI:30616"/>
        <dbReference type="ChEBI" id="CHEBI:456215"/>
        <dbReference type="ChEBI" id="CHEBI:456216"/>
        <dbReference type="EC" id="2.7.4.3"/>
    </reaction>
</comment>
<evidence type="ECO:0000256" key="6">
    <source>
        <dbReference type="RuleBase" id="RU003330"/>
    </source>
</evidence>
<dbReference type="PRINTS" id="PR00094">
    <property type="entry name" value="ADENYLTKNASE"/>
</dbReference>
<feature type="binding site" evidence="5">
    <location>
        <position position="38"/>
    </location>
    <ligand>
        <name>AMP</name>
        <dbReference type="ChEBI" id="CHEBI:456215"/>
    </ligand>
</feature>
<feature type="region of interest" description="NMP" evidence="5">
    <location>
        <begin position="37"/>
        <end position="66"/>
    </location>
</feature>
<dbReference type="GO" id="GO:0044209">
    <property type="term" value="P:AMP salvage"/>
    <property type="evidence" value="ECO:0007669"/>
    <property type="project" value="UniProtKB-UniRule"/>
</dbReference>
<dbReference type="GO" id="GO:0005737">
    <property type="term" value="C:cytoplasm"/>
    <property type="evidence" value="ECO:0007669"/>
    <property type="project" value="UniProtKB-SubCell"/>
</dbReference>
<dbReference type="NCBIfam" id="TIGR01351">
    <property type="entry name" value="adk"/>
    <property type="match status" value="1"/>
</dbReference>
<evidence type="ECO:0000256" key="4">
    <source>
        <dbReference type="ARBA" id="ARBA00022777"/>
    </source>
</evidence>
<dbReference type="AlphaFoldDB" id="A0A9W6LCB9"/>
<dbReference type="Pfam" id="PF00406">
    <property type="entry name" value="ADK"/>
    <property type="match status" value="1"/>
</dbReference>
<dbReference type="FunFam" id="3.40.50.300:FF:000106">
    <property type="entry name" value="Adenylate kinase mitochondrial"/>
    <property type="match status" value="1"/>
</dbReference>
<dbReference type="HAMAP" id="MF_00235">
    <property type="entry name" value="Adenylate_kinase_Adk"/>
    <property type="match status" value="1"/>
</dbReference>
<evidence type="ECO:0000256" key="7">
    <source>
        <dbReference type="RuleBase" id="RU003331"/>
    </source>
</evidence>
<dbReference type="EC" id="2.7.4.3" evidence="5 7"/>
<keyword evidence="4 5" id="KW-0418">Kinase</keyword>
<dbReference type="CDD" id="cd01428">
    <property type="entry name" value="ADK"/>
    <property type="match status" value="1"/>
</dbReference>
<dbReference type="NCBIfam" id="NF011100">
    <property type="entry name" value="PRK14527.1"/>
    <property type="match status" value="1"/>
</dbReference>
<dbReference type="EMBL" id="BSDS01000001">
    <property type="protein sequence ID" value="GLI38668.1"/>
    <property type="molecule type" value="Genomic_DNA"/>
</dbReference>
<feature type="binding site" evidence="5">
    <location>
        <begin position="92"/>
        <end position="95"/>
    </location>
    <ligand>
        <name>AMP</name>
        <dbReference type="ChEBI" id="CHEBI:456215"/>
    </ligand>
</feature>
<dbReference type="InterPro" id="IPR027417">
    <property type="entry name" value="P-loop_NTPase"/>
</dbReference>
<name>A0A9W6LCB9_9BACT</name>
<keyword evidence="5" id="KW-0862">Zinc</keyword>
<comment type="function">
    <text evidence="5">Catalyzes the reversible transfer of the terminal phosphate group between ATP and AMP. Plays an important role in cellular energy homeostasis and in adenine nucleotide metabolism.</text>
</comment>
<feature type="binding site" evidence="5">
    <location>
        <begin position="17"/>
        <end position="22"/>
    </location>
    <ligand>
        <name>ATP</name>
        <dbReference type="ChEBI" id="CHEBI:30616"/>
    </ligand>
</feature>
<sequence>MSGNENAMNLIFLGPPGAGKGTQANLLVRKYGIPQISTGDILRSAVADQTLLGIKAKSYMDAGSLVPDEVVVGIVNERLAADDCAAGFILDGFPRTVAQADALGGMLQGAGRSIAHVISFEVDYAVLVDRLTGRRMCRACGRGFHVLYDRPSVEGRCDSCGGELYQRDDDRVETIRRRLDVYDEQTVPLKLYYERASLLRKIDALGSIESVSQSIQNIVASR</sequence>
<feature type="binding site" evidence="5">
    <location>
        <position position="137"/>
    </location>
    <ligand>
        <name>Zn(2+)</name>
        <dbReference type="ChEBI" id="CHEBI:29105"/>
        <note>structural</note>
    </ligand>
</feature>
<dbReference type="PANTHER" id="PTHR23359">
    <property type="entry name" value="NUCLEOTIDE KINASE"/>
    <property type="match status" value="1"/>
</dbReference>
<dbReference type="GO" id="GO:0005524">
    <property type="term" value="F:ATP binding"/>
    <property type="evidence" value="ECO:0007669"/>
    <property type="project" value="UniProtKB-UniRule"/>
</dbReference>